<feature type="region of interest" description="Disordered" evidence="1">
    <location>
        <begin position="70"/>
        <end position="113"/>
    </location>
</feature>
<name>A0A3Q2PTW2_FUNHE</name>
<dbReference type="InterPro" id="IPR051590">
    <property type="entry name" value="Replication_Regulatory_Kinase"/>
</dbReference>
<dbReference type="Gene3D" id="2.10.50.40">
    <property type="match status" value="1"/>
</dbReference>
<dbReference type="Proteomes" id="UP000265000">
    <property type="component" value="Unplaced"/>
</dbReference>
<dbReference type="PANTHER" id="PTHR15375:SF22">
    <property type="entry name" value="PROTEIN DBF4 HOMOLOG A"/>
    <property type="match status" value="1"/>
</dbReference>
<reference evidence="2" key="1">
    <citation type="submission" date="2025-08" db="UniProtKB">
        <authorList>
            <consortium name="Ensembl"/>
        </authorList>
    </citation>
    <scope>IDENTIFICATION</scope>
</reference>
<feature type="compositionally biased region" description="Polar residues" evidence="1">
    <location>
        <begin position="94"/>
        <end position="110"/>
    </location>
</feature>
<dbReference type="GO" id="GO:0043539">
    <property type="term" value="F:protein serine/threonine kinase activator activity"/>
    <property type="evidence" value="ECO:0007669"/>
    <property type="project" value="TreeGrafter"/>
</dbReference>
<dbReference type="Ensembl" id="ENSFHET00000033636.1">
    <property type="protein sequence ID" value="ENSFHEP00000016492.1"/>
    <property type="gene ID" value="ENSFHEG00000018286.1"/>
</dbReference>
<evidence type="ECO:0000256" key="1">
    <source>
        <dbReference type="SAM" id="MobiDB-lite"/>
    </source>
</evidence>
<sequence length="378" mass="42951">LSIKNRIWQKSSVSFLAQLKPLAGKVFYLDLQSNRTAETLESDIKLLGGTVEKFFSKEIKYLVSNKREAKHVHRLRQDSPVPSPDSGQSSPQPNLHSPSNRVDSVKSRSPGQGRVQMDRILSNALEWGVKIFFLDDLRQSWVFRNGKVNVFCGFNWLECSMPMVPCVLRPVTSFAAGRIAKPFIKVEDSSRHYCPLYLTMPSLPEFNLTTAAPYSPFCVEEKASGVKQQGHRYAFVVCYAIHLQSERHTAFSRSDEYSVVDRLVSSLHFNFLPLKTKIVKSENPHSYGEFLSRDNRAGFVDKIPHKDRNDSVSYLLGTNLQSDASASNFSIKVYKRKRRKVDPIVESAGPELENSVLKLWEIFQSSDDMDVEFRGFAD</sequence>
<feature type="compositionally biased region" description="Low complexity" evidence="1">
    <location>
        <begin position="78"/>
        <end position="93"/>
    </location>
</feature>
<protein>
    <submittedName>
        <fullName evidence="2">DBF4-CDC7 kinase regulatory subunit</fullName>
    </submittedName>
</protein>
<evidence type="ECO:0000313" key="2">
    <source>
        <dbReference type="Ensembl" id="ENSFHEP00000016492.1"/>
    </source>
</evidence>
<accession>A0A3Q2PTW2</accession>
<dbReference type="AlphaFoldDB" id="A0A3Q2PTW2"/>
<dbReference type="GO" id="GO:1901987">
    <property type="term" value="P:regulation of cell cycle phase transition"/>
    <property type="evidence" value="ECO:0007669"/>
    <property type="project" value="TreeGrafter"/>
</dbReference>
<proteinExistence type="predicted"/>
<keyword evidence="3" id="KW-1185">Reference proteome</keyword>
<dbReference type="GeneTree" id="ENSGT00530000063909"/>
<evidence type="ECO:0000313" key="3">
    <source>
        <dbReference type="Proteomes" id="UP000265000"/>
    </source>
</evidence>
<dbReference type="PANTHER" id="PTHR15375">
    <property type="entry name" value="ACTIVATOR OF S-PHASE KINASE-RELATED"/>
    <property type="match status" value="1"/>
</dbReference>
<reference evidence="2" key="2">
    <citation type="submission" date="2025-09" db="UniProtKB">
        <authorList>
            <consortium name="Ensembl"/>
        </authorList>
    </citation>
    <scope>IDENTIFICATION</scope>
</reference>
<dbReference type="GO" id="GO:0010571">
    <property type="term" value="P:positive regulation of nuclear cell cycle DNA replication"/>
    <property type="evidence" value="ECO:0007669"/>
    <property type="project" value="TreeGrafter"/>
</dbReference>
<dbReference type="GO" id="GO:0031431">
    <property type="term" value="C:Dbf4-dependent protein kinase complex"/>
    <property type="evidence" value="ECO:0007669"/>
    <property type="project" value="TreeGrafter"/>
</dbReference>
<organism evidence="2 3">
    <name type="scientific">Fundulus heteroclitus</name>
    <name type="common">Killifish</name>
    <name type="synonym">Mummichog</name>
    <dbReference type="NCBI Taxonomy" id="8078"/>
    <lineage>
        <taxon>Eukaryota</taxon>
        <taxon>Metazoa</taxon>
        <taxon>Chordata</taxon>
        <taxon>Craniata</taxon>
        <taxon>Vertebrata</taxon>
        <taxon>Euteleostomi</taxon>
        <taxon>Actinopterygii</taxon>
        <taxon>Neopterygii</taxon>
        <taxon>Teleostei</taxon>
        <taxon>Neoteleostei</taxon>
        <taxon>Acanthomorphata</taxon>
        <taxon>Ovalentaria</taxon>
        <taxon>Atherinomorphae</taxon>
        <taxon>Cyprinodontiformes</taxon>
        <taxon>Fundulidae</taxon>
        <taxon>Fundulus</taxon>
    </lineage>
</organism>